<name>A0AAW9SIY4_9RHOB</name>
<dbReference type="AlphaFoldDB" id="A0AAW9SIY4"/>
<evidence type="ECO:0000313" key="2">
    <source>
        <dbReference type="EMBL" id="MEN9060297.1"/>
    </source>
</evidence>
<keyword evidence="1" id="KW-1133">Transmembrane helix</keyword>
<protein>
    <submittedName>
        <fullName evidence="2">Histidinol phosphate aminotransferase</fullName>
    </submittedName>
</protein>
<proteinExistence type="predicted"/>
<evidence type="ECO:0000256" key="1">
    <source>
        <dbReference type="SAM" id="Phobius"/>
    </source>
</evidence>
<dbReference type="GO" id="GO:0008483">
    <property type="term" value="F:transaminase activity"/>
    <property type="evidence" value="ECO:0007669"/>
    <property type="project" value="UniProtKB-KW"/>
</dbReference>
<organism evidence="2 3">
    <name type="scientific">Ponticoccus litoralis</name>
    <dbReference type="NCBI Taxonomy" id="422297"/>
    <lineage>
        <taxon>Bacteria</taxon>
        <taxon>Pseudomonadati</taxon>
        <taxon>Pseudomonadota</taxon>
        <taxon>Alphaproteobacteria</taxon>
        <taxon>Rhodobacterales</taxon>
        <taxon>Roseobacteraceae</taxon>
        <taxon>Ponticoccus</taxon>
    </lineage>
</organism>
<reference evidence="2 3" key="1">
    <citation type="submission" date="2024-05" db="EMBL/GenBank/DDBJ databases">
        <title>Genome sequence of Ponticoccus litoralis KCCM 90028.</title>
        <authorList>
            <person name="Kim J.M."/>
            <person name="Lee J.K."/>
            <person name="Choi B.J."/>
            <person name="Bayburt H."/>
            <person name="Baek J.H."/>
            <person name="Jeon C.O."/>
        </authorList>
    </citation>
    <scope>NUCLEOTIDE SEQUENCE [LARGE SCALE GENOMIC DNA]</scope>
    <source>
        <strain evidence="2 3">KCCM 90028</strain>
    </source>
</reference>
<dbReference type="EMBL" id="JBDNCH010000002">
    <property type="protein sequence ID" value="MEN9060297.1"/>
    <property type="molecule type" value="Genomic_DNA"/>
</dbReference>
<keyword evidence="2" id="KW-0808">Transferase</keyword>
<keyword evidence="3" id="KW-1185">Reference proteome</keyword>
<keyword evidence="2" id="KW-0032">Aminotransferase</keyword>
<accession>A0AAW9SIY4</accession>
<feature type="transmembrane region" description="Helical" evidence="1">
    <location>
        <begin position="12"/>
        <end position="31"/>
    </location>
</feature>
<dbReference type="Proteomes" id="UP001428774">
    <property type="component" value="Unassembled WGS sequence"/>
</dbReference>
<gene>
    <name evidence="2" type="ORF">ABFB10_03875</name>
</gene>
<sequence length="72" mass="8214">MEKRTPQPVEDYMTANMILIFVNLLWIFIALWSFWGLGPVLILAAVLNHLISRIAVARRNRGIGWTAPKPDP</sequence>
<keyword evidence="1" id="KW-0472">Membrane</keyword>
<comment type="caution">
    <text evidence="2">The sequence shown here is derived from an EMBL/GenBank/DDBJ whole genome shotgun (WGS) entry which is preliminary data.</text>
</comment>
<keyword evidence="1" id="KW-0812">Transmembrane</keyword>
<evidence type="ECO:0000313" key="3">
    <source>
        <dbReference type="Proteomes" id="UP001428774"/>
    </source>
</evidence>
<dbReference type="RefSeq" id="WP_347165498.1">
    <property type="nucleotide sequence ID" value="NZ_JBDNCH010000002.1"/>
</dbReference>
<feature type="transmembrane region" description="Helical" evidence="1">
    <location>
        <begin position="37"/>
        <end position="56"/>
    </location>
</feature>